<dbReference type="STRING" id="39492.ERS852540_00111"/>
<organism evidence="3 4">
    <name type="scientific">[Eubacterium] siraeum</name>
    <dbReference type="NCBI Taxonomy" id="39492"/>
    <lineage>
        <taxon>Bacteria</taxon>
        <taxon>Bacillati</taxon>
        <taxon>Bacillota</taxon>
        <taxon>Clostridia</taxon>
        <taxon>Eubacteriales</taxon>
        <taxon>Oscillospiraceae</taxon>
        <taxon>Oscillospiraceae incertae sedis</taxon>
    </lineage>
</organism>
<dbReference type="Proteomes" id="UP000095662">
    <property type="component" value="Unassembled WGS sequence"/>
</dbReference>
<keyword evidence="1" id="KW-0175">Coiled coil</keyword>
<proteinExistence type="predicted"/>
<accession>A0A174Z955</accession>
<gene>
    <name evidence="3" type="primary">dnaC_1</name>
    <name evidence="3" type="ORF">ERS852540_00111</name>
</gene>
<protein>
    <submittedName>
        <fullName evidence="3">DNA replication protein dnaC</fullName>
    </submittedName>
</protein>
<evidence type="ECO:0000256" key="1">
    <source>
        <dbReference type="SAM" id="Coils"/>
    </source>
</evidence>
<dbReference type="GO" id="GO:0005524">
    <property type="term" value="F:ATP binding"/>
    <property type="evidence" value="ECO:0007669"/>
    <property type="project" value="InterPro"/>
</dbReference>
<name>A0A174Z955_9FIRM</name>
<evidence type="ECO:0000313" key="4">
    <source>
        <dbReference type="Proteomes" id="UP000095662"/>
    </source>
</evidence>
<evidence type="ECO:0000259" key="2">
    <source>
        <dbReference type="SMART" id="SM00382"/>
    </source>
</evidence>
<dbReference type="EMBL" id="CZBY01000001">
    <property type="protein sequence ID" value="CUQ80778.1"/>
    <property type="molecule type" value="Genomic_DNA"/>
</dbReference>
<reference evidence="3 4" key="1">
    <citation type="submission" date="2015-09" db="EMBL/GenBank/DDBJ databases">
        <authorList>
            <consortium name="Pathogen Informatics"/>
        </authorList>
    </citation>
    <scope>NUCLEOTIDE SEQUENCE [LARGE SCALE GENOMIC DNA]</scope>
    <source>
        <strain evidence="3 4">2789STDY5834928</strain>
    </source>
</reference>
<dbReference type="PANTHER" id="PTHR30050:SF4">
    <property type="entry name" value="ATP-BINDING PROTEIN RV3427C IN INSERTION SEQUENCE-RELATED"/>
    <property type="match status" value="1"/>
</dbReference>
<dbReference type="OrthoDB" id="9776217at2"/>
<dbReference type="PANTHER" id="PTHR30050">
    <property type="entry name" value="CHROMOSOMAL REPLICATION INITIATOR PROTEIN DNAA"/>
    <property type="match status" value="1"/>
</dbReference>
<dbReference type="Pfam" id="PF01695">
    <property type="entry name" value="IstB_IS21"/>
    <property type="match status" value="1"/>
</dbReference>
<dbReference type="GO" id="GO:0006260">
    <property type="term" value="P:DNA replication"/>
    <property type="evidence" value="ECO:0007669"/>
    <property type="project" value="TreeGrafter"/>
</dbReference>
<dbReference type="SMART" id="SM00382">
    <property type="entry name" value="AAA"/>
    <property type="match status" value="1"/>
</dbReference>
<dbReference type="InterPro" id="IPR003593">
    <property type="entry name" value="AAA+_ATPase"/>
</dbReference>
<dbReference type="InterPro" id="IPR002611">
    <property type="entry name" value="IstB_ATP-bd"/>
</dbReference>
<dbReference type="InterPro" id="IPR027417">
    <property type="entry name" value="P-loop_NTPase"/>
</dbReference>
<dbReference type="SUPFAM" id="SSF52540">
    <property type="entry name" value="P-loop containing nucleoside triphosphate hydrolases"/>
    <property type="match status" value="1"/>
</dbReference>
<dbReference type="AlphaFoldDB" id="A0A174Z955"/>
<evidence type="ECO:0000313" key="3">
    <source>
        <dbReference type="EMBL" id="CUQ80778.1"/>
    </source>
</evidence>
<dbReference type="Gene3D" id="3.40.50.300">
    <property type="entry name" value="P-loop containing nucleotide triphosphate hydrolases"/>
    <property type="match status" value="1"/>
</dbReference>
<feature type="coiled-coil region" evidence="1">
    <location>
        <begin position="62"/>
        <end position="89"/>
    </location>
</feature>
<sequence>MAYPSEYYTKAQEIIDKRRFENSVKAEKRLREVRSKIPEIVEIDSKLSKTIDELVKIILSDKPDKKQRIEQVKEENLALQERMKELLRKNGYAVDYLDPIYTCRKCHDTGNGDGGRCSCFNDALKTVAAQELSKSLPMGLTCFESFDLSLYTDTVTPGMNTRRSPREMMTQNYEYCKEYAEYFRVPNESIFMTGGTGLGKTHLSLSIAKKVIEKNYSVVYGSVPDLLRRIENAHFNKSEDETEVINTLKECDLLLLDDLGAEFESTFYVSCLYELINSRTGYGKPTIVNTNLSGAELKKRYSDRIVSRLYSMKTLVFSGEDIRMKLKKKK</sequence>
<dbReference type="NCBIfam" id="NF005304">
    <property type="entry name" value="PRK06835.1"/>
    <property type="match status" value="1"/>
</dbReference>
<feature type="domain" description="AAA+ ATPase" evidence="2">
    <location>
        <begin position="186"/>
        <end position="311"/>
    </location>
</feature>